<proteinExistence type="inferred from homology"/>
<dbReference type="PANTHER" id="PTHR46776">
    <property type="entry name" value="CYCLIN-DEPENDENT KINASE INHIBITOR 4-RELATED"/>
    <property type="match status" value="1"/>
</dbReference>
<evidence type="ECO:0000259" key="5">
    <source>
        <dbReference type="Pfam" id="PF02234"/>
    </source>
</evidence>
<organism evidence="6 7">
    <name type="scientific">Phaseolus coccineus</name>
    <name type="common">Scarlet runner bean</name>
    <name type="synonym">Phaseolus multiflorus</name>
    <dbReference type="NCBI Taxonomy" id="3886"/>
    <lineage>
        <taxon>Eukaryota</taxon>
        <taxon>Viridiplantae</taxon>
        <taxon>Streptophyta</taxon>
        <taxon>Embryophyta</taxon>
        <taxon>Tracheophyta</taxon>
        <taxon>Spermatophyta</taxon>
        <taxon>Magnoliopsida</taxon>
        <taxon>eudicotyledons</taxon>
        <taxon>Gunneridae</taxon>
        <taxon>Pentapetalae</taxon>
        <taxon>rosids</taxon>
        <taxon>fabids</taxon>
        <taxon>Fabales</taxon>
        <taxon>Fabaceae</taxon>
        <taxon>Papilionoideae</taxon>
        <taxon>50 kb inversion clade</taxon>
        <taxon>NPAAA clade</taxon>
        <taxon>indigoferoid/millettioid clade</taxon>
        <taxon>Phaseoleae</taxon>
        <taxon>Phaseolus</taxon>
    </lineage>
</organism>
<evidence type="ECO:0000256" key="4">
    <source>
        <dbReference type="ARBA" id="ARBA00023306"/>
    </source>
</evidence>
<dbReference type="Gene3D" id="4.10.365.10">
    <property type="entry name" value="p27"/>
    <property type="match status" value="1"/>
</dbReference>
<dbReference type="InterPro" id="IPR044275">
    <property type="entry name" value="KRP"/>
</dbReference>
<comment type="caution">
    <text evidence="6">The sequence shown here is derived from an EMBL/GenBank/DDBJ whole genome shotgun (WGS) entry which is preliminary data.</text>
</comment>
<accession>A0AAN9QT78</accession>
<reference evidence="6 7" key="1">
    <citation type="submission" date="2024-01" db="EMBL/GenBank/DDBJ databases">
        <title>The genomes of 5 underutilized Papilionoideae crops provide insights into root nodulation and disease resistanc.</title>
        <authorList>
            <person name="Jiang F."/>
        </authorList>
    </citation>
    <scope>NUCLEOTIDE SEQUENCE [LARGE SCALE GENOMIC DNA]</scope>
    <source>
        <strain evidence="6">JINMINGXINNONG_FW02</strain>
        <tissue evidence="6">Leaves</tissue>
    </source>
</reference>
<dbReference type="GO" id="GO:0051726">
    <property type="term" value="P:regulation of cell cycle"/>
    <property type="evidence" value="ECO:0007669"/>
    <property type="project" value="InterPro"/>
</dbReference>
<dbReference type="InterPro" id="IPR003175">
    <property type="entry name" value="CDI_dom"/>
</dbReference>
<evidence type="ECO:0000256" key="1">
    <source>
        <dbReference type="ARBA" id="ARBA00004642"/>
    </source>
</evidence>
<feature type="domain" description="Cyclin-dependent kinase inhibitor" evidence="5">
    <location>
        <begin position="145"/>
        <end position="186"/>
    </location>
</feature>
<dbReference type="EMBL" id="JAYMYR010000008">
    <property type="protein sequence ID" value="KAK7345981.1"/>
    <property type="molecule type" value="Genomic_DNA"/>
</dbReference>
<name>A0AAN9QT78_PHACN</name>
<comment type="similarity">
    <text evidence="2">Belongs to the CDI family. ICK/KRP subfamily.</text>
</comment>
<dbReference type="GO" id="GO:0004861">
    <property type="term" value="F:cyclin-dependent protein serine/threonine kinase inhibitor activity"/>
    <property type="evidence" value="ECO:0007669"/>
    <property type="project" value="InterPro"/>
</dbReference>
<evidence type="ECO:0000256" key="2">
    <source>
        <dbReference type="ARBA" id="ARBA00010274"/>
    </source>
</evidence>
<evidence type="ECO:0000256" key="3">
    <source>
        <dbReference type="ARBA" id="ARBA00023013"/>
    </source>
</evidence>
<gene>
    <name evidence="6" type="ORF">VNO80_20494</name>
</gene>
<evidence type="ECO:0000313" key="6">
    <source>
        <dbReference type="EMBL" id="KAK7345981.1"/>
    </source>
</evidence>
<dbReference type="Pfam" id="PF02234">
    <property type="entry name" value="CDI"/>
    <property type="match status" value="1"/>
</dbReference>
<dbReference type="AlphaFoldDB" id="A0AAN9QT78"/>
<keyword evidence="3" id="KW-0649">Protein kinase inhibitor</keyword>
<dbReference type="Proteomes" id="UP001374584">
    <property type="component" value="Unassembled WGS sequence"/>
</dbReference>
<sequence>MSECKRCLLTIVPMEEASSSEPIISKKRKTAATANSASFHLRSSDTRHCFPDTTVSPEPSVNSAGTVVSAELCSDRSCCSSTHVKELHTSPLDLQVTGFETVDSTNRNFKSSSLLSEFCGDSEESTMFPAKSSAEMNEKRKVKEPPKAEIEEFFVMAEKYEQKRFVEKYNFDIVRDMPLEGRYQWEVKRKRACDFWLLWRDGDSAGSDGSFGISSPSRAMMIPLFFVGTMSACFLRNDCTHQLVKVCTSHTRLHD</sequence>
<comment type="subcellular location">
    <subcellularLocation>
        <location evidence="1">Nucleus</location>
        <location evidence="1">Nucleoplasm</location>
    </subcellularLocation>
</comment>
<dbReference type="InterPro" id="IPR044898">
    <property type="entry name" value="CDI_dom_sf"/>
</dbReference>
<protein>
    <recommendedName>
        <fullName evidence="5">Cyclin-dependent kinase inhibitor domain-containing protein</fullName>
    </recommendedName>
</protein>
<dbReference type="GO" id="GO:0005654">
    <property type="term" value="C:nucleoplasm"/>
    <property type="evidence" value="ECO:0007669"/>
    <property type="project" value="UniProtKB-SubCell"/>
</dbReference>
<evidence type="ECO:0000313" key="7">
    <source>
        <dbReference type="Proteomes" id="UP001374584"/>
    </source>
</evidence>
<keyword evidence="4" id="KW-0131">Cell cycle</keyword>
<keyword evidence="7" id="KW-1185">Reference proteome</keyword>